<dbReference type="Proteomes" id="UP001597120">
    <property type="component" value="Unassembled WGS sequence"/>
</dbReference>
<dbReference type="NCBIfam" id="TIGR01484">
    <property type="entry name" value="HAD-SF-IIB"/>
    <property type="match status" value="1"/>
</dbReference>
<dbReference type="CDD" id="cd07516">
    <property type="entry name" value="HAD_Pase"/>
    <property type="match status" value="1"/>
</dbReference>
<gene>
    <name evidence="1" type="ORF">ACFQ03_03620</name>
</gene>
<dbReference type="NCBIfam" id="TIGR00099">
    <property type="entry name" value="Cof-subfamily"/>
    <property type="match status" value="1"/>
</dbReference>
<dbReference type="SFLD" id="SFLDS00003">
    <property type="entry name" value="Haloacid_Dehalogenase"/>
    <property type="match status" value="1"/>
</dbReference>
<dbReference type="PROSITE" id="PS01228">
    <property type="entry name" value="COF_1"/>
    <property type="match status" value="1"/>
</dbReference>
<dbReference type="Pfam" id="PF08282">
    <property type="entry name" value="Hydrolase_3"/>
    <property type="match status" value="1"/>
</dbReference>
<organism evidence="1 2">
    <name type="scientific">Paenibacillus residui</name>
    <dbReference type="NCBI Taxonomy" id="629724"/>
    <lineage>
        <taxon>Bacteria</taxon>
        <taxon>Bacillati</taxon>
        <taxon>Bacillota</taxon>
        <taxon>Bacilli</taxon>
        <taxon>Bacillales</taxon>
        <taxon>Paenibacillaceae</taxon>
        <taxon>Paenibacillus</taxon>
    </lineage>
</organism>
<dbReference type="EC" id="3.1.3.-" evidence="1"/>
<dbReference type="PANTHER" id="PTHR10000">
    <property type="entry name" value="PHOSPHOSERINE PHOSPHATASE"/>
    <property type="match status" value="1"/>
</dbReference>
<dbReference type="RefSeq" id="WP_144941185.1">
    <property type="nucleotide sequence ID" value="NZ_JBHTIU010000010.1"/>
</dbReference>
<protein>
    <submittedName>
        <fullName evidence="1">HAD family hydrolase</fullName>
        <ecNumber evidence="1">3.-.-.-</ecNumber>
        <ecNumber evidence="1">3.1.3.-</ecNumber>
    </submittedName>
</protein>
<dbReference type="InterPro" id="IPR006379">
    <property type="entry name" value="HAD-SF_hydro_IIB"/>
</dbReference>
<proteinExistence type="predicted"/>
<comment type="caution">
    <text evidence="1">The sequence shown here is derived from an EMBL/GenBank/DDBJ whole genome shotgun (WGS) entry which is preliminary data.</text>
</comment>
<dbReference type="InterPro" id="IPR036412">
    <property type="entry name" value="HAD-like_sf"/>
</dbReference>
<dbReference type="InterPro" id="IPR000150">
    <property type="entry name" value="Cof"/>
</dbReference>
<dbReference type="EMBL" id="JBHTIU010000010">
    <property type="protein sequence ID" value="MFD0868225.1"/>
    <property type="molecule type" value="Genomic_DNA"/>
</dbReference>
<dbReference type="PANTHER" id="PTHR10000:SF8">
    <property type="entry name" value="HAD SUPERFAMILY HYDROLASE-LIKE, TYPE 3"/>
    <property type="match status" value="1"/>
</dbReference>
<dbReference type="EC" id="3.-.-.-" evidence="1"/>
<dbReference type="SUPFAM" id="SSF56784">
    <property type="entry name" value="HAD-like"/>
    <property type="match status" value="1"/>
</dbReference>
<sequence length="277" mass="31052">MGEIKLIVSDLDGTLLSADHQLTEKVRMAVRRFTEAGGMFTFATGRPGLTVRTVVEALDIDLPFILCNGSVIADRERTLEMVPMKLDDLIPAMEEADREGISVLLFEENQISVFRRTEDVDRFEHKEGISCRLIDFTTEEWKSATLQKVLWIGDFQKIQPIWDAYLRKLGNQYSVFQSEIDFLEIIPENQSKGQALKKLMNRLHLKPSQVMAIGNQLNDLDMIETAGVGVAVANSHPLLKEKADYVCLDSYGDGVVEAIHTFCLPSRQERSSGMGAG</sequence>
<dbReference type="GO" id="GO:0016787">
    <property type="term" value="F:hydrolase activity"/>
    <property type="evidence" value="ECO:0007669"/>
    <property type="project" value="UniProtKB-KW"/>
</dbReference>
<dbReference type="Gene3D" id="3.30.1240.10">
    <property type="match status" value="1"/>
</dbReference>
<evidence type="ECO:0000313" key="1">
    <source>
        <dbReference type="EMBL" id="MFD0868225.1"/>
    </source>
</evidence>
<evidence type="ECO:0000313" key="2">
    <source>
        <dbReference type="Proteomes" id="UP001597120"/>
    </source>
</evidence>
<keyword evidence="2" id="KW-1185">Reference proteome</keyword>
<reference evidence="2" key="1">
    <citation type="journal article" date="2019" name="Int. J. Syst. Evol. Microbiol.">
        <title>The Global Catalogue of Microorganisms (GCM) 10K type strain sequencing project: providing services to taxonomists for standard genome sequencing and annotation.</title>
        <authorList>
            <consortium name="The Broad Institute Genomics Platform"/>
            <consortium name="The Broad Institute Genome Sequencing Center for Infectious Disease"/>
            <person name="Wu L."/>
            <person name="Ma J."/>
        </authorList>
    </citation>
    <scope>NUCLEOTIDE SEQUENCE [LARGE SCALE GENOMIC DNA]</scope>
    <source>
        <strain evidence="2">CCUG 57263</strain>
    </source>
</reference>
<keyword evidence="1" id="KW-0378">Hydrolase</keyword>
<dbReference type="Gene3D" id="3.40.50.1000">
    <property type="entry name" value="HAD superfamily/HAD-like"/>
    <property type="match status" value="1"/>
</dbReference>
<name>A0ABW3D4D4_9BACL</name>
<accession>A0ABW3D4D4</accession>
<dbReference type="InterPro" id="IPR023214">
    <property type="entry name" value="HAD_sf"/>
</dbReference>
<dbReference type="SFLD" id="SFLDG01140">
    <property type="entry name" value="C2.B:_Phosphomannomutase_and_P"/>
    <property type="match status" value="1"/>
</dbReference>